<organism evidence="1 2">
    <name type="scientific">Pleuronectes platessa</name>
    <name type="common">European plaice</name>
    <dbReference type="NCBI Taxonomy" id="8262"/>
    <lineage>
        <taxon>Eukaryota</taxon>
        <taxon>Metazoa</taxon>
        <taxon>Chordata</taxon>
        <taxon>Craniata</taxon>
        <taxon>Vertebrata</taxon>
        <taxon>Euteleostomi</taxon>
        <taxon>Actinopterygii</taxon>
        <taxon>Neopterygii</taxon>
        <taxon>Teleostei</taxon>
        <taxon>Neoteleostei</taxon>
        <taxon>Acanthomorphata</taxon>
        <taxon>Carangaria</taxon>
        <taxon>Pleuronectiformes</taxon>
        <taxon>Pleuronectoidei</taxon>
        <taxon>Pleuronectidae</taxon>
        <taxon>Pleuronectes</taxon>
    </lineage>
</organism>
<name>A0A9N7TZY7_PLEPL</name>
<protein>
    <submittedName>
        <fullName evidence="1">Uncharacterized protein</fullName>
    </submittedName>
</protein>
<gene>
    <name evidence="1" type="ORF">PLEPLA_LOCUS9740</name>
</gene>
<dbReference type="Proteomes" id="UP001153269">
    <property type="component" value="Unassembled WGS sequence"/>
</dbReference>
<sequence>MWDRVRDALLDQHLHGSLVPCQREWRKEESRERKKQRKAFIIVSPNLLQLYVRVQEDGKGGACGGEDCWRNGRVLNEGEEGDEQQLPSTQKPFMGRLNFVCFLLAPVSIKVSGRMQYGSGMVQIWIEGPLVASGGNVLLTLISSTHAPLHPRSAPPRRSKELIHPEWSSFCVVRSKLRWFRLLIPRGGFPGKSDSGEALG</sequence>
<dbReference type="EMBL" id="CADEAL010000548">
    <property type="protein sequence ID" value="CAB1421852.1"/>
    <property type="molecule type" value="Genomic_DNA"/>
</dbReference>
<evidence type="ECO:0000313" key="1">
    <source>
        <dbReference type="EMBL" id="CAB1421852.1"/>
    </source>
</evidence>
<keyword evidence="2" id="KW-1185">Reference proteome</keyword>
<comment type="caution">
    <text evidence="1">The sequence shown here is derived from an EMBL/GenBank/DDBJ whole genome shotgun (WGS) entry which is preliminary data.</text>
</comment>
<evidence type="ECO:0000313" key="2">
    <source>
        <dbReference type="Proteomes" id="UP001153269"/>
    </source>
</evidence>
<dbReference type="AlphaFoldDB" id="A0A9N7TZY7"/>
<proteinExistence type="predicted"/>
<reference evidence="1" key="1">
    <citation type="submission" date="2020-03" db="EMBL/GenBank/DDBJ databases">
        <authorList>
            <person name="Weist P."/>
        </authorList>
    </citation>
    <scope>NUCLEOTIDE SEQUENCE</scope>
</reference>
<accession>A0A9N7TZY7</accession>